<dbReference type="HOGENOM" id="CLU_2011228_0_0_6"/>
<organism evidence="2 3">
    <name type="scientific">Citrobacter youngae ATCC 29220</name>
    <dbReference type="NCBI Taxonomy" id="500640"/>
    <lineage>
        <taxon>Bacteria</taxon>
        <taxon>Pseudomonadati</taxon>
        <taxon>Pseudomonadota</taxon>
        <taxon>Gammaproteobacteria</taxon>
        <taxon>Enterobacterales</taxon>
        <taxon>Enterobacteriaceae</taxon>
        <taxon>Citrobacter</taxon>
        <taxon>Citrobacter freundii complex</taxon>
    </lineage>
</organism>
<accession>D4BHT7</accession>
<dbReference type="EMBL" id="ABWL02000022">
    <property type="protein sequence ID" value="EFE06497.1"/>
    <property type="molecule type" value="Genomic_DNA"/>
</dbReference>
<evidence type="ECO:0008006" key="4">
    <source>
        <dbReference type="Google" id="ProtNLM"/>
    </source>
</evidence>
<name>D4BHT7_9ENTR</name>
<dbReference type="Pfam" id="PF03889">
    <property type="entry name" value="ArfA"/>
    <property type="match status" value="1"/>
</dbReference>
<dbReference type="eggNOG" id="COG3036">
    <property type="taxonomic scope" value="Bacteria"/>
</dbReference>
<feature type="region of interest" description="Disordered" evidence="1">
    <location>
        <begin position="83"/>
        <end position="102"/>
    </location>
</feature>
<reference evidence="2 3" key="1">
    <citation type="submission" date="2010-02" db="EMBL/GenBank/DDBJ databases">
        <authorList>
            <person name="Weinstock G."/>
            <person name="Sodergren E."/>
            <person name="Clifton S."/>
            <person name="Fulton L."/>
            <person name="Fulton B."/>
            <person name="Courtney L."/>
            <person name="Fronick C."/>
            <person name="Harrison M."/>
            <person name="Strong C."/>
            <person name="Farmer C."/>
            <person name="Delahaunty K."/>
            <person name="Markovic C."/>
            <person name="Hall O."/>
            <person name="Minx P."/>
            <person name="Tomlinson C."/>
            <person name="Mitreva M."/>
            <person name="Nelson J."/>
            <person name="Hou S."/>
            <person name="Wollam A."/>
            <person name="Pepin K.H."/>
            <person name="Johnson M."/>
            <person name="Bhonagiri V."/>
            <person name="Zhang X."/>
            <person name="Suruliraj S."/>
            <person name="Warren W."/>
            <person name="Chinwalla A."/>
            <person name="Mardis E.R."/>
            <person name="Wilson R.K."/>
        </authorList>
    </citation>
    <scope>NUCLEOTIDE SEQUENCE [LARGE SCALE GENOMIC DNA]</scope>
    <source>
        <strain evidence="2 3">ATCC 29220</strain>
    </source>
</reference>
<proteinExistence type="predicted"/>
<evidence type="ECO:0000313" key="3">
    <source>
        <dbReference type="Proteomes" id="UP000003880"/>
    </source>
</evidence>
<sequence>MMHAVGKHTAVCTALFLKHLNKAPAERYQAVDFLRGQVYTPGLNYPQTGDSMSRYQHTKGQIKDNAIEALLHDPLFRQRVEKNKKGKGSYLRKGKHGNRGNWEASGKKVKHFFTTGLFASVNA</sequence>
<dbReference type="Proteomes" id="UP000003880">
    <property type="component" value="Unassembled WGS sequence"/>
</dbReference>
<dbReference type="InterPro" id="IPR005589">
    <property type="entry name" value="ArfA"/>
</dbReference>
<dbReference type="AlphaFoldDB" id="D4BHT7"/>
<feature type="compositionally biased region" description="Basic residues" evidence="1">
    <location>
        <begin position="84"/>
        <end position="98"/>
    </location>
</feature>
<dbReference type="GO" id="GO:0072344">
    <property type="term" value="P:rescue of stalled ribosome"/>
    <property type="evidence" value="ECO:0007669"/>
    <property type="project" value="InterPro"/>
</dbReference>
<comment type="caution">
    <text evidence="2">The sequence shown here is derived from an EMBL/GenBank/DDBJ whole genome shotgun (WGS) entry which is preliminary data.</text>
</comment>
<gene>
    <name evidence="2" type="ORF">CIT292_10101</name>
</gene>
<evidence type="ECO:0000256" key="1">
    <source>
        <dbReference type="SAM" id="MobiDB-lite"/>
    </source>
</evidence>
<evidence type="ECO:0000313" key="2">
    <source>
        <dbReference type="EMBL" id="EFE06497.1"/>
    </source>
</evidence>
<protein>
    <recommendedName>
        <fullName evidence="4">Alternative ribosome-rescue factor A</fullName>
    </recommendedName>
</protein>